<organism evidence="5 6">
    <name type="scientific">Acidilutibacter cellobiosedens</name>
    <dbReference type="NCBI Taxonomy" id="2507161"/>
    <lineage>
        <taxon>Bacteria</taxon>
        <taxon>Bacillati</taxon>
        <taxon>Bacillota</taxon>
        <taxon>Tissierellia</taxon>
        <taxon>Tissierellales</taxon>
        <taxon>Acidilutibacteraceae</taxon>
        <taxon>Acidilutibacter</taxon>
    </lineage>
</organism>
<dbReference type="InterPro" id="IPR012318">
    <property type="entry name" value="HTH_CRP"/>
</dbReference>
<dbReference type="GO" id="GO:0006355">
    <property type="term" value="P:regulation of DNA-templated transcription"/>
    <property type="evidence" value="ECO:0007669"/>
    <property type="project" value="InterPro"/>
</dbReference>
<dbReference type="Proteomes" id="UP000287969">
    <property type="component" value="Chromosome"/>
</dbReference>
<dbReference type="InterPro" id="IPR018490">
    <property type="entry name" value="cNMP-bd_dom_sf"/>
</dbReference>
<protein>
    <submittedName>
        <fullName evidence="5">Crp/Fnr family transcriptional regulator</fullName>
    </submittedName>
</protein>
<dbReference type="PROSITE" id="PS51063">
    <property type="entry name" value="HTH_CRP_2"/>
    <property type="match status" value="1"/>
</dbReference>
<dbReference type="AlphaFoldDB" id="A0A410QAW1"/>
<dbReference type="InterPro" id="IPR036390">
    <property type="entry name" value="WH_DNA-bd_sf"/>
</dbReference>
<dbReference type="InterPro" id="IPR014710">
    <property type="entry name" value="RmlC-like_jellyroll"/>
</dbReference>
<accession>A0A410QAW1</accession>
<dbReference type="RefSeq" id="WP_128752219.1">
    <property type="nucleotide sequence ID" value="NZ_CP035282.1"/>
</dbReference>
<keyword evidence="3" id="KW-0804">Transcription</keyword>
<evidence type="ECO:0000256" key="3">
    <source>
        <dbReference type="ARBA" id="ARBA00023163"/>
    </source>
</evidence>
<dbReference type="InterPro" id="IPR000595">
    <property type="entry name" value="cNMP-bd_dom"/>
</dbReference>
<keyword evidence="2" id="KW-0238">DNA-binding</keyword>
<dbReference type="SUPFAM" id="SSF51206">
    <property type="entry name" value="cAMP-binding domain-like"/>
    <property type="match status" value="1"/>
</dbReference>
<dbReference type="EMBL" id="CP035282">
    <property type="protein sequence ID" value="QAT61133.1"/>
    <property type="molecule type" value="Genomic_DNA"/>
</dbReference>
<evidence type="ECO:0000313" key="6">
    <source>
        <dbReference type="Proteomes" id="UP000287969"/>
    </source>
</evidence>
<dbReference type="SMART" id="SM00419">
    <property type="entry name" value="HTH_CRP"/>
    <property type="match status" value="1"/>
</dbReference>
<reference evidence="6" key="1">
    <citation type="submission" date="2019-01" db="EMBL/GenBank/DDBJ databases">
        <title>Draft genomes of a novel of Sporanaerobacter strains.</title>
        <authorList>
            <person name="Ma S."/>
        </authorList>
    </citation>
    <scope>NUCLEOTIDE SEQUENCE [LARGE SCALE GENOMIC DNA]</scope>
    <source>
        <strain evidence="6">NJN-17</strain>
    </source>
</reference>
<dbReference type="Gene3D" id="1.10.10.10">
    <property type="entry name" value="Winged helix-like DNA-binding domain superfamily/Winged helix DNA-binding domain"/>
    <property type="match status" value="1"/>
</dbReference>
<dbReference type="OrthoDB" id="8254501at2"/>
<sequence length="228" mass="26196">MCMYKDLFDDERQTEMRRYFLNLANTVGIIKSYKKKEVINYEGDDFVGIVVKGVISQSIISSKGNIHPLYLLREGEIFGETFYFCGGENNISTIAREDSEVSFLLKDKLNMELINNPEGYRYFIHSITRKFRIILFQLTNKVFNDSMGKVADTLLRLSSCTGEGPSGRNVINMIFTHQELTNIIGCSRITVTNCLNRLLSEKIISYEDKKIVINDPEALKKYIDLILD</sequence>
<dbReference type="Gene3D" id="2.60.120.10">
    <property type="entry name" value="Jelly Rolls"/>
    <property type="match status" value="1"/>
</dbReference>
<dbReference type="CDD" id="cd00038">
    <property type="entry name" value="CAP_ED"/>
    <property type="match status" value="1"/>
</dbReference>
<evidence type="ECO:0000259" key="4">
    <source>
        <dbReference type="PROSITE" id="PS51063"/>
    </source>
</evidence>
<keyword evidence="6" id="KW-1185">Reference proteome</keyword>
<dbReference type="Pfam" id="PF00027">
    <property type="entry name" value="cNMP_binding"/>
    <property type="match status" value="1"/>
</dbReference>
<evidence type="ECO:0000256" key="1">
    <source>
        <dbReference type="ARBA" id="ARBA00023015"/>
    </source>
</evidence>
<dbReference type="SUPFAM" id="SSF46785">
    <property type="entry name" value="Winged helix' DNA-binding domain"/>
    <property type="match status" value="1"/>
</dbReference>
<dbReference type="GO" id="GO:0003677">
    <property type="term" value="F:DNA binding"/>
    <property type="evidence" value="ECO:0007669"/>
    <property type="project" value="UniProtKB-KW"/>
</dbReference>
<evidence type="ECO:0000313" key="5">
    <source>
        <dbReference type="EMBL" id="QAT61133.1"/>
    </source>
</evidence>
<gene>
    <name evidence="5" type="ORF">EQM13_05795</name>
</gene>
<evidence type="ECO:0000256" key="2">
    <source>
        <dbReference type="ARBA" id="ARBA00023125"/>
    </source>
</evidence>
<proteinExistence type="predicted"/>
<dbReference type="Pfam" id="PF13545">
    <property type="entry name" value="HTH_Crp_2"/>
    <property type="match status" value="1"/>
</dbReference>
<dbReference type="KEGG" id="spoa:EQM13_05795"/>
<name>A0A410QAW1_9FIRM</name>
<feature type="domain" description="HTH crp-type" evidence="4">
    <location>
        <begin position="144"/>
        <end position="217"/>
    </location>
</feature>
<dbReference type="InterPro" id="IPR036388">
    <property type="entry name" value="WH-like_DNA-bd_sf"/>
</dbReference>
<keyword evidence="1" id="KW-0805">Transcription regulation</keyword>